<dbReference type="InterPro" id="IPR009677">
    <property type="entry name" value="DUF1266"/>
</dbReference>
<reference evidence="2 3" key="1">
    <citation type="submission" date="2021-03" db="EMBL/GenBank/DDBJ databases">
        <title>Enterococcal diversity collection.</title>
        <authorList>
            <person name="Gilmore M.S."/>
            <person name="Schwartzman J."/>
            <person name="Van Tyne D."/>
            <person name="Martin M."/>
            <person name="Earl A.M."/>
            <person name="Manson A.L."/>
            <person name="Straub T."/>
            <person name="Salamzade R."/>
            <person name="Saavedra J."/>
            <person name="Lebreton F."/>
            <person name="Prichula J."/>
            <person name="Schaufler K."/>
            <person name="Gaca A."/>
            <person name="Sgardioli B."/>
            <person name="Wagenaar J."/>
            <person name="Strong T."/>
        </authorList>
    </citation>
    <scope>NUCLEOTIDE SEQUENCE [LARGE SCALE GENOMIC DNA]</scope>
    <source>
        <strain evidence="2 3">MJM16</strain>
    </source>
</reference>
<gene>
    <name evidence="2" type="ORF">JZO85_02805</name>
</gene>
<feature type="domain" description="DUF1266" evidence="1">
    <location>
        <begin position="164"/>
        <end position="240"/>
    </location>
</feature>
<accession>A0ABS3HCL1</accession>
<dbReference type="Pfam" id="PF06889">
    <property type="entry name" value="DUF1266"/>
    <property type="match status" value="1"/>
</dbReference>
<dbReference type="EMBL" id="JAFLVR010000005">
    <property type="protein sequence ID" value="MBO0451179.1"/>
    <property type="molecule type" value="Genomic_DNA"/>
</dbReference>
<name>A0ABS3HCL1_9ENTE</name>
<sequence length="252" mass="29239">MGLLQWIKDTYMEGYNEAKAEQEEKDAQQLSEQEKFKENVSSIPLEKRLLISVAAPFRVVTFGDWFTLFKETEEKDEYLPIHLHTFGEGLVLSEDQKKRLLESLNKDFQVVDRDSALRSLEEMTETNWNYFDELMDDAQLTRVDYFQQPEVGALYAVLVAVSGYMLTASVDVGFLSESEALQAMEELLKDFPIIFTDWADYRNHFLAGNQQTHLNKGISQKALKKYTSYLLTKSGSPWQWLSLQEIRGMQME</sequence>
<evidence type="ECO:0000313" key="3">
    <source>
        <dbReference type="Proteomes" id="UP000664495"/>
    </source>
</evidence>
<evidence type="ECO:0000259" key="1">
    <source>
        <dbReference type="Pfam" id="PF06889"/>
    </source>
</evidence>
<keyword evidence="3" id="KW-1185">Reference proteome</keyword>
<protein>
    <submittedName>
        <fullName evidence="2">DUF1266 domain-containing protein</fullName>
    </submittedName>
</protein>
<organism evidence="2 3">
    <name type="scientific">Candidatus Enterococcus murrayae</name>
    <dbReference type="NCBI Taxonomy" id="2815321"/>
    <lineage>
        <taxon>Bacteria</taxon>
        <taxon>Bacillati</taxon>
        <taxon>Bacillota</taxon>
        <taxon>Bacilli</taxon>
        <taxon>Lactobacillales</taxon>
        <taxon>Enterococcaceae</taxon>
        <taxon>Enterococcus</taxon>
    </lineage>
</organism>
<dbReference type="Proteomes" id="UP000664495">
    <property type="component" value="Unassembled WGS sequence"/>
</dbReference>
<evidence type="ECO:0000313" key="2">
    <source>
        <dbReference type="EMBL" id="MBO0451179.1"/>
    </source>
</evidence>
<proteinExistence type="predicted"/>
<dbReference type="RefSeq" id="WP_207106985.1">
    <property type="nucleotide sequence ID" value="NZ_JAFLVR010000005.1"/>
</dbReference>
<comment type="caution">
    <text evidence="2">The sequence shown here is derived from an EMBL/GenBank/DDBJ whole genome shotgun (WGS) entry which is preliminary data.</text>
</comment>